<name>A0A5A7Q5H2_STRAF</name>
<protein>
    <submittedName>
        <fullName evidence="1">Pyruvate decarboxylase 1</fullName>
    </submittedName>
</protein>
<evidence type="ECO:0000313" key="1">
    <source>
        <dbReference type="EMBL" id="GER39687.1"/>
    </source>
</evidence>
<feature type="non-terminal residue" evidence="1">
    <location>
        <position position="1"/>
    </location>
</feature>
<dbReference type="EMBL" id="BKCP01005738">
    <property type="protein sequence ID" value="GER39687.1"/>
    <property type="molecule type" value="Genomic_DNA"/>
</dbReference>
<gene>
    <name evidence="1" type="ORF">STAS_16321</name>
</gene>
<sequence length="184" mass="20945">ERALITHQHLSITLSGTKYWIPQCDGAIKPYNKGQKFRELHEAVNFYMNYAVVCLREGYKHHATVGPTVPGEGRVTRRDVECPTGLSRFCTAPRSPSKFRFLEKLERGDRASDCQHNVNQLDVVHELIDRAISTALKKSNSRSLTNFLYGTVSIKRVTKQAPLLLPVYGHIEPGEQDQAEPWIW</sequence>
<evidence type="ECO:0000313" key="2">
    <source>
        <dbReference type="Proteomes" id="UP000325081"/>
    </source>
</evidence>
<keyword evidence="2" id="KW-1185">Reference proteome</keyword>
<comment type="caution">
    <text evidence="1">The sequence shown here is derived from an EMBL/GenBank/DDBJ whole genome shotgun (WGS) entry which is preliminary data.</text>
</comment>
<dbReference type="OrthoDB" id="1487673at2759"/>
<dbReference type="AlphaFoldDB" id="A0A5A7Q5H2"/>
<keyword evidence="1" id="KW-0670">Pyruvate</keyword>
<reference evidence="2" key="1">
    <citation type="journal article" date="2019" name="Curr. Biol.">
        <title>Genome Sequence of Striga asiatica Provides Insight into the Evolution of Plant Parasitism.</title>
        <authorList>
            <person name="Yoshida S."/>
            <person name="Kim S."/>
            <person name="Wafula E.K."/>
            <person name="Tanskanen J."/>
            <person name="Kim Y.M."/>
            <person name="Honaas L."/>
            <person name="Yang Z."/>
            <person name="Spallek T."/>
            <person name="Conn C.E."/>
            <person name="Ichihashi Y."/>
            <person name="Cheong K."/>
            <person name="Cui S."/>
            <person name="Der J.P."/>
            <person name="Gundlach H."/>
            <person name="Jiao Y."/>
            <person name="Hori C."/>
            <person name="Ishida J.K."/>
            <person name="Kasahara H."/>
            <person name="Kiba T."/>
            <person name="Kim M.S."/>
            <person name="Koo N."/>
            <person name="Laohavisit A."/>
            <person name="Lee Y.H."/>
            <person name="Lumba S."/>
            <person name="McCourt P."/>
            <person name="Mortimer J.C."/>
            <person name="Mutuku J.M."/>
            <person name="Nomura T."/>
            <person name="Sasaki-Sekimoto Y."/>
            <person name="Seto Y."/>
            <person name="Wang Y."/>
            <person name="Wakatake T."/>
            <person name="Sakakibara H."/>
            <person name="Demura T."/>
            <person name="Yamaguchi S."/>
            <person name="Yoneyama K."/>
            <person name="Manabe R.I."/>
            <person name="Nelson D.C."/>
            <person name="Schulman A.H."/>
            <person name="Timko M.P."/>
            <person name="dePamphilis C.W."/>
            <person name="Choi D."/>
            <person name="Shirasu K."/>
        </authorList>
    </citation>
    <scope>NUCLEOTIDE SEQUENCE [LARGE SCALE GENOMIC DNA]</scope>
    <source>
        <strain evidence="2">cv. UVA1</strain>
    </source>
</reference>
<feature type="non-terminal residue" evidence="1">
    <location>
        <position position="184"/>
    </location>
</feature>
<proteinExistence type="predicted"/>
<dbReference type="Proteomes" id="UP000325081">
    <property type="component" value="Unassembled WGS sequence"/>
</dbReference>
<organism evidence="1 2">
    <name type="scientific">Striga asiatica</name>
    <name type="common">Asiatic witchweed</name>
    <name type="synonym">Buchnera asiatica</name>
    <dbReference type="NCBI Taxonomy" id="4170"/>
    <lineage>
        <taxon>Eukaryota</taxon>
        <taxon>Viridiplantae</taxon>
        <taxon>Streptophyta</taxon>
        <taxon>Embryophyta</taxon>
        <taxon>Tracheophyta</taxon>
        <taxon>Spermatophyta</taxon>
        <taxon>Magnoliopsida</taxon>
        <taxon>eudicotyledons</taxon>
        <taxon>Gunneridae</taxon>
        <taxon>Pentapetalae</taxon>
        <taxon>asterids</taxon>
        <taxon>lamiids</taxon>
        <taxon>Lamiales</taxon>
        <taxon>Orobanchaceae</taxon>
        <taxon>Buchnereae</taxon>
        <taxon>Striga</taxon>
    </lineage>
</organism>
<accession>A0A5A7Q5H2</accession>